<dbReference type="PANTHER" id="PTHR36448:SF2">
    <property type="entry name" value="CUPIN TYPE-1 DOMAIN-CONTAINING PROTEIN"/>
    <property type="match status" value="1"/>
</dbReference>
<evidence type="ECO:0000259" key="1">
    <source>
        <dbReference type="Pfam" id="PF07883"/>
    </source>
</evidence>
<dbReference type="CDD" id="cd02219">
    <property type="entry name" value="cupin_YjlB-like"/>
    <property type="match status" value="1"/>
</dbReference>
<name>A0A176X4H1_AGRTU</name>
<dbReference type="Pfam" id="PF07883">
    <property type="entry name" value="Cupin_2"/>
    <property type="match status" value="1"/>
</dbReference>
<evidence type="ECO:0000313" key="2">
    <source>
        <dbReference type="EMBL" id="OAE42048.1"/>
    </source>
</evidence>
<reference evidence="2 3" key="1">
    <citation type="submission" date="2016-05" db="EMBL/GenBank/DDBJ databases">
        <authorList>
            <person name="Lavstsen T."/>
            <person name="Jespersen J.S."/>
        </authorList>
    </citation>
    <scope>NUCLEOTIDE SEQUENCE [LARGE SCALE GENOMIC DNA]</scope>
    <source>
        <strain evidence="2 3">KCJ1736</strain>
    </source>
</reference>
<dbReference type="SUPFAM" id="SSF51182">
    <property type="entry name" value="RmlC-like cupins"/>
    <property type="match status" value="1"/>
</dbReference>
<organism evidence="2 3">
    <name type="scientific">Agrobacterium tumefaciens</name>
    <dbReference type="NCBI Taxonomy" id="358"/>
    <lineage>
        <taxon>Bacteria</taxon>
        <taxon>Pseudomonadati</taxon>
        <taxon>Pseudomonadota</taxon>
        <taxon>Alphaproteobacteria</taxon>
        <taxon>Hyphomicrobiales</taxon>
        <taxon>Rhizobiaceae</taxon>
        <taxon>Rhizobium/Agrobacterium group</taxon>
        <taxon>Agrobacterium</taxon>
        <taxon>Agrobacterium tumefaciens complex</taxon>
    </lineage>
</organism>
<dbReference type="InterPro" id="IPR047121">
    <property type="entry name" value="YjiB-like"/>
</dbReference>
<dbReference type="InterPro" id="IPR014710">
    <property type="entry name" value="RmlC-like_jellyroll"/>
</dbReference>
<dbReference type="Gene3D" id="2.60.120.10">
    <property type="entry name" value="Jelly Rolls"/>
    <property type="match status" value="1"/>
</dbReference>
<comment type="caution">
    <text evidence="2">The sequence shown here is derived from an EMBL/GenBank/DDBJ whole genome shotgun (WGS) entry which is preliminary data.</text>
</comment>
<dbReference type="InterPro" id="IPR011051">
    <property type="entry name" value="RmlC_Cupin_sf"/>
</dbReference>
<dbReference type="InterPro" id="IPR013096">
    <property type="entry name" value="Cupin_2"/>
</dbReference>
<feature type="domain" description="Cupin type-2" evidence="1">
    <location>
        <begin position="58"/>
        <end position="104"/>
    </location>
</feature>
<gene>
    <name evidence="2" type="ORF">A7J57_01510</name>
</gene>
<proteinExistence type="predicted"/>
<accession>A0A176X4H1</accession>
<dbReference type="Proteomes" id="UP000077098">
    <property type="component" value="Unassembled WGS sequence"/>
</dbReference>
<protein>
    <submittedName>
        <fullName evidence="2">Cupin</fullName>
    </submittedName>
</protein>
<dbReference type="InterPro" id="IPR014500">
    <property type="entry name" value="UCP019307_cupin"/>
</dbReference>
<dbReference type="EMBL" id="LXPS01000033">
    <property type="protein sequence ID" value="OAE42048.1"/>
    <property type="molecule type" value="Genomic_DNA"/>
</dbReference>
<dbReference type="PIRSF" id="PIRSF019307">
    <property type="entry name" value="UCP019307"/>
    <property type="match status" value="1"/>
</dbReference>
<dbReference type="AlphaFoldDB" id="A0A176X4H1"/>
<sequence length="162" mass="17495">MKTQELTFPPSEQVPNNGRFSVMIYRGVGPALDSAGFEALFSRNGWTGIWRNGVFDYHHYHSKAHEVLGVGRGEATLQIGGPQGEAVDVKQGDCLILPAGTGHKRLKASADFQVVGAYPPGQEADIQTSLPDEDMLATIRSLPKPETDPVHGAIGGLVTMWR</sequence>
<evidence type="ECO:0000313" key="3">
    <source>
        <dbReference type="Proteomes" id="UP000077098"/>
    </source>
</evidence>
<dbReference type="PANTHER" id="PTHR36448">
    <property type="entry name" value="BLR7373 PROTEIN"/>
    <property type="match status" value="1"/>
</dbReference>